<evidence type="ECO:0000313" key="1">
    <source>
        <dbReference type="EMBL" id="SIT86018.1"/>
    </source>
</evidence>
<sequence length="56" mass="6533">MPCRNVDFMVNRLGDDRADLFRFKRAKPQGRGNQMQPKGNARTSGWALRRFDLAEH</sequence>
<name>A0A1R3X5N1_9RHOB</name>
<proteinExistence type="predicted"/>
<gene>
    <name evidence="1" type="ORF">SAMN05421665_2200</name>
</gene>
<keyword evidence="2" id="KW-1185">Reference proteome</keyword>
<reference evidence="2" key="1">
    <citation type="submission" date="2017-01" db="EMBL/GenBank/DDBJ databases">
        <authorList>
            <person name="Varghese N."/>
            <person name="Submissions S."/>
        </authorList>
    </citation>
    <scope>NUCLEOTIDE SEQUENCE [LARGE SCALE GENOMIC DNA]</scope>
    <source>
        <strain evidence="2">DSM 29591</strain>
    </source>
</reference>
<dbReference type="EMBL" id="FTPR01000001">
    <property type="protein sequence ID" value="SIT86018.1"/>
    <property type="molecule type" value="Genomic_DNA"/>
</dbReference>
<dbReference type="STRING" id="287098.SAMN05421665_2200"/>
<organism evidence="1 2">
    <name type="scientific">Yoonia rosea</name>
    <dbReference type="NCBI Taxonomy" id="287098"/>
    <lineage>
        <taxon>Bacteria</taxon>
        <taxon>Pseudomonadati</taxon>
        <taxon>Pseudomonadota</taxon>
        <taxon>Alphaproteobacteria</taxon>
        <taxon>Rhodobacterales</taxon>
        <taxon>Paracoccaceae</taxon>
        <taxon>Yoonia</taxon>
    </lineage>
</organism>
<dbReference type="AlphaFoldDB" id="A0A1R3X5N1"/>
<evidence type="ECO:0000313" key="2">
    <source>
        <dbReference type="Proteomes" id="UP000186997"/>
    </source>
</evidence>
<dbReference type="Proteomes" id="UP000186997">
    <property type="component" value="Unassembled WGS sequence"/>
</dbReference>
<accession>A0A1R3X5N1</accession>
<protein>
    <submittedName>
        <fullName evidence="1">Uncharacterized protein</fullName>
    </submittedName>
</protein>